<dbReference type="STRING" id="6248.A0A0K0ER35"/>
<dbReference type="InterPro" id="IPR036236">
    <property type="entry name" value="Znf_C2H2_sf"/>
</dbReference>
<dbReference type="GO" id="GO:0004334">
    <property type="term" value="F:fumarylacetoacetase activity"/>
    <property type="evidence" value="ECO:0007669"/>
    <property type="project" value="InterPro"/>
</dbReference>
<evidence type="ECO:0000256" key="1">
    <source>
        <dbReference type="ARBA" id="ARBA00004123"/>
    </source>
</evidence>
<feature type="domain" description="C2H2-type" evidence="11">
    <location>
        <begin position="1456"/>
        <end position="1485"/>
    </location>
</feature>
<evidence type="ECO:0000256" key="7">
    <source>
        <dbReference type="ARBA" id="ARBA00023163"/>
    </source>
</evidence>
<dbReference type="GO" id="GO:0008270">
    <property type="term" value="F:zinc ion binding"/>
    <property type="evidence" value="ECO:0007669"/>
    <property type="project" value="UniProtKB-KW"/>
</dbReference>
<dbReference type="SMART" id="SM00355">
    <property type="entry name" value="ZnF_C2H2"/>
    <property type="match status" value="6"/>
</dbReference>
<dbReference type="SUPFAM" id="SSF57667">
    <property type="entry name" value="beta-beta-alpha zinc fingers"/>
    <property type="match status" value="3"/>
</dbReference>
<reference evidence="12" key="3">
    <citation type="journal article" date="2021" name="Sci. Rep.">
        <title>Transcriptional profiles in Strongyloides stercoralis males reveal deviations from the Caenorhabditis sex determination model.</title>
        <authorList>
            <person name="Gonzalez Akimori D"/>
            <person name="Dalessandro EJ"/>
            <person name="Nolan TJ"/>
            <person name="Stieha CR"/>
            <person name="Lok JB Stoltzfus.JDC."/>
        </authorList>
    </citation>
    <scope>NUCLEOTIDE SEQUENCE</scope>
    <source>
        <strain evidence="12">PV001</strain>
    </source>
</reference>
<dbReference type="GO" id="GO:1902000">
    <property type="term" value="P:homogentisate catabolic process"/>
    <property type="evidence" value="ECO:0007669"/>
    <property type="project" value="TreeGrafter"/>
</dbReference>
<dbReference type="PROSITE" id="PS00028">
    <property type="entry name" value="ZINC_FINGER_C2H2_1"/>
    <property type="match status" value="4"/>
</dbReference>
<evidence type="ECO:0000256" key="4">
    <source>
        <dbReference type="ARBA" id="ARBA00022771"/>
    </source>
</evidence>
<keyword evidence="3" id="KW-0677">Repeat</keyword>
<evidence type="ECO:0000313" key="14">
    <source>
        <dbReference type="WBParaSite" id="SSTP_0001191700.1"/>
    </source>
</evidence>
<dbReference type="Proteomes" id="UP000035681">
    <property type="component" value="Unplaced"/>
</dbReference>
<evidence type="ECO:0000313" key="13">
    <source>
        <dbReference type="Proteomes" id="UP000035681"/>
    </source>
</evidence>
<organism evidence="14">
    <name type="scientific">Strongyloides stercoralis</name>
    <name type="common">Threadworm</name>
    <dbReference type="NCBI Taxonomy" id="6248"/>
    <lineage>
        <taxon>Eukaryota</taxon>
        <taxon>Metazoa</taxon>
        <taxon>Ecdysozoa</taxon>
        <taxon>Nematoda</taxon>
        <taxon>Chromadorea</taxon>
        <taxon>Rhabditida</taxon>
        <taxon>Tylenchina</taxon>
        <taxon>Panagrolaimomorpha</taxon>
        <taxon>Strongyloidoidea</taxon>
        <taxon>Strongyloididae</taxon>
        <taxon>Strongyloides</taxon>
    </lineage>
</organism>
<feature type="compositionally biased region" description="Polar residues" evidence="10">
    <location>
        <begin position="461"/>
        <end position="480"/>
    </location>
</feature>
<keyword evidence="6" id="KW-0805">Transcription regulation</keyword>
<evidence type="ECO:0000256" key="3">
    <source>
        <dbReference type="ARBA" id="ARBA00022737"/>
    </source>
</evidence>
<dbReference type="FunFam" id="3.30.160.60:FF:000594">
    <property type="entry name" value="Transcription factor HIVEP2"/>
    <property type="match status" value="1"/>
</dbReference>
<accession>A0A0K0ER35</accession>
<dbReference type="EMBL" id="MZ297856">
    <property type="protein sequence ID" value="QWX95816.1"/>
    <property type="molecule type" value="mRNA"/>
</dbReference>
<feature type="compositionally biased region" description="Low complexity" evidence="10">
    <location>
        <begin position="843"/>
        <end position="865"/>
    </location>
</feature>
<dbReference type="Pfam" id="PF12874">
    <property type="entry name" value="zf-met"/>
    <property type="match status" value="1"/>
</dbReference>
<reference evidence="14" key="2">
    <citation type="submission" date="2015-08" db="UniProtKB">
        <authorList>
            <consortium name="WormBaseParasite"/>
        </authorList>
    </citation>
    <scope>IDENTIFICATION</scope>
</reference>
<evidence type="ECO:0000256" key="9">
    <source>
        <dbReference type="PROSITE-ProRule" id="PRU00042"/>
    </source>
</evidence>
<dbReference type="AlphaFoldDB" id="A0A0K0ER35"/>
<dbReference type="GO" id="GO:0005634">
    <property type="term" value="C:nucleus"/>
    <property type="evidence" value="ECO:0007669"/>
    <property type="project" value="UniProtKB-SubCell"/>
</dbReference>
<keyword evidence="2" id="KW-0479">Metal-binding</keyword>
<keyword evidence="4 9" id="KW-0863">Zinc-finger</keyword>
<dbReference type="FunFam" id="3.30.160.60:FF:000145">
    <property type="entry name" value="Zinc finger protein 574"/>
    <property type="match status" value="1"/>
</dbReference>
<keyword evidence="7" id="KW-0804">Transcription</keyword>
<sequence>MSFISNEGLGSSHPSIPLNQNQDFSALLNSGQVSGNLLNSLNNGSTLLQQTNNNQHTLNDLSTILLQQQLLSQLQQNSGNGSQSSFIGTGNGQVGNIITNTNPSNNATIYQQLLNQQHQQQQNNLLLNAAVAQNQQPSLSQLLQLQQAQAQVQSQLQNCGNLQNSSLQNPNIPQYNSAFKTQTPIPQPSPQQQQQQQGNINPTLLQQLINAGVSPAILAKLISGNSQPTNQINYSPPTATQTNLLLQQQLHLANQPQMQQNLQQQINKIIEAHKQQQLAEKRAMEERHMLNQLLAAANQNNTINVSLSLPFQSGNNNITSQLQGISTEEETQKLLKEYMLKQSTNNLNTPLLTQKIHQQLQHQTPQVLVSTGNGIINGIQHQTLLQQPSQQLSATINLPQSISISSQSTSSTTPLPKEANSVQLLKDPKFVTNHIQQLINKNEEIIEPSPVLTRRRPYYRQPSNTSILDSQITNPSNRSSFSDKESPTNHINSGGIEYNQSINSNSLDSSTTRQTSSIEMINNIPVTSLPCGTGNGSLTNGQPFIRNLDKINPRGFACEFCNLLFPNKAGLQAHSFRCSRNEEGESSIKDSLNLGNAVTSTIVSLSNNNIDNSATSSTLTINPLKQQDNDSKCSSNLTTQSSVIGNSLKRSLPAIDFMAEDVIKNLPFKLFKMKDLRQMSEQSFSEFAAEAKNIIPAIDQGLLKPGDDENVLIELRTKMLKHAIKKAADYDTNIDENTWNNLLKSNNNIQQQTTSNDLIQQSISNLGDEIKNDNNNKMNDINNIVRSNGLLSDNDTINQPLVDTISLSPSAHQNIKTAVETAVSYVRQNVSSHMPYAVTINNLTTENSSNKNSNDSQDSRNSLLNKQRSRNITSETYLCLNTIPVHEEQVDTQSSLFSKWKVPQPEENNFSQYLKSCNLKTRTGNKNTYEYTTAKGDVNCLKMTHSTYWYQSKSMNDKNIKKDLVDDSCIKEVVELIPVTEENIKQEIPIQSTNNGYTLSNISPTTSESSEKSFTITKPPQPPPPSNDNSKRIRIESSNGLAGYKTDEVYVYVRGRGRGRYVCERCGIRCKKPSMLKKHLNSHTDIRPFKCIQCNFSFKTKGNLTKHLLSKAHSRKLAEQKSGIELLDQPTTLPNNVSSCDEGQLQIITEDPSEAADIVKMGKHEAAFMNIDNESDDDDENRYAPVYERNIYRKYGQEVIIYDRRAHTPPSLWCNPVVVEDTPTWTEPEYSRSCQSAPPASFSEHDVEIEEDNKKQQDFKKTIQRIRNESISMMSFLDDKSFTNTNSITFKENNKHQNSCSINNNNNNGNNEYQINGQINNNIKSNVSNTSTTTKDSFLVKDVNEFACDVCEKKFRKEQEWILHQHTHTIEKNSHRVKNYYCPKCRTCTRSKTSMIKHIEAFHSVNASTIKNLFLDKIGNIDEVSLSGHVSPNENSSNSSTSSIQTYNMNNGSRTFLCNDCNKGFRTHGVLAKHLRSQQHITKMSILGKLNEDQTCALRRNPHCLTKVDTKDCDAARQSIISKANEILEDEKNGTLPVMTVVATDNK</sequence>
<keyword evidence="8" id="KW-0539">Nucleus</keyword>
<comment type="subcellular location">
    <subcellularLocation>
        <location evidence="1">Nucleus</location>
    </subcellularLocation>
</comment>
<evidence type="ECO:0000313" key="12">
    <source>
        <dbReference type="EMBL" id="QWX95816.1"/>
    </source>
</evidence>
<evidence type="ECO:0000256" key="10">
    <source>
        <dbReference type="SAM" id="MobiDB-lite"/>
    </source>
</evidence>
<dbReference type="WBParaSite" id="TCONS_00002480.p1">
    <property type="protein sequence ID" value="TCONS_00002480.p1"/>
    <property type="gene ID" value="XLOC_002329"/>
</dbReference>
<gene>
    <name evidence="12" type="primary">sma-9</name>
</gene>
<evidence type="ECO:0000256" key="8">
    <source>
        <dbReference type="ARBA" id="ARBA00023242"/>
    </source>
</evidence>
<reference evidence="12" key="4">
    <citation type="submission" date="2021-05" db="EMBL/GenBank/DDBJ databases">
        <authorList>
            <person name="Stoltzfus J.D.C."/>
        </authorList>
    </citation>
    <scope>NUCLEOTIDE SEQUENCE</scope>
    <source>
        <strain evidence="12">PV001</strain>
    </source>
</reference>
<protein>
    <submittedName>
        <fullName evidence="12 14">Zinc finger protein</fullName>
    </submittedName>
</protein>
<dbReference type="Gene3D" id="3.30.160.60">
    <property type="entry name" value="Classic Zinc Finger"/>
    <property type="match status" value="3"/>
</dbReference>
<dbReference type="PANTHER" id="PTHR43069:SF2">
    <property type="entry name" value="FUMARYLACETOACETASE"/>
    <property type="match status" value="1"/>
</dbReference>
<feature type="region of interest" description="Disordered" evidence="10">
    <location>
        <begin position="456"/>
        <end position="489"/>
    </location>
</feature>
<feature type="region of interest" description="Disordered" evidence="10">
    <location>
        <begin position="843"/>
        <end position="867"/>
    </location>
</feature>
<feature type="compositionally biased region" description="Polar residues" evidence="10">
    <location>
        <begin position="995"/>
        <end position="1018"/>
    </location>
</feature>
<dbReference type="GO" id="GO:0006559">
    <property type="term" value="P:L-phenylalanine catabolic process"/>
    <property type="evidence" value="ECO:0007669"/>
    <property type="project" value="TreeGrafter"/>
</dbReference>
<evidence type="ECO:0000256" key="2">
    <source>
        <dbReference type="ARBA" id="ARBA00022723"/>
    </source>
</evidence>
<evidence type="ECO:0000256" key="5">
    <source>
        <dbReference type="ARBA" id="ARBA00022833"/>
    </source>
</evidence>
<dbReference type="InterPro" id="IPR005959">
    <property type="entry name" value="Fumarylacetoacetase"/>
</dbReference>
<dbReference type="WBParaSite" id="SSTP_0001191700.1">
    <property type="protein sequence ID" value="SSTP_0001191700.1"/>
    <property type="gene ID" value="SSTP_0001191700"/>
</dbReference>
<dbReference type="GO" id="GO:0006572">
    <property type="term" value="P:L-tyrosine catabolic process"/>
    <property type="evidence" value="ECO:0007669"/>
    <property type="project" value="TreeGrafter"/>
</dbReference>
<evidence type="ECO:0000259" key="11">
    <source>
        <dbReference type="PROSITE" id="PS50157"/>
    </source>
</evidence>
<evidence type="ECO:0000256" key="6">
    <source>
        <dbReference type="ARBA" id="ARBA00023015"/>
    </source>
</evidence>
<feature type="region of interest" description="Disordered" evidence="10">
    <location>
        <begin position="162"/>
        <end position="197"/>
    </location>
</feature>
<feature type="compositionally biased region" description="Polar residues" evidence="10">
    <location>
        <begin position="162"/>
        <end position="181"/>
    </location>
</feature>
<keyword evidence="13" id="KW-1185">Reference proteome</keyword>
<feature type="region of interest" description="Disordered" evidence="10">
    <location>
        <begin position="995"/>
        <end position="1038"/>
    </location>
</feature>
<proteinExistence type="evidence at transcript level"/>
<dbReference type="InterPro" id="IPR013087">
    <property type="entry name" value="Znf_C2H2_type"/>
</dbReference>
<name>A0A0K0ER35_STRER</name>
<dbReference type="Pfam" id="PF00096">
    <property type="entry name" value="zf-C2H2"/>
    <property type="match status" value="1"/>
</dbReference>
<keyword evidence="5" id="KW-0862">Zinc</keyword>
<feature type="domain" description="C2H2-type" evidence="11">
    <location>
        <begin position="1061"/>
        <end position="1088"/>
    </location>
</feature>
<reference evidence="12" key="1">
    <citation type="journal article" date="2012" name="PLoS Negl. Trop. Dis.">
        <title>RNAseq analysis of the parasitic nematode Strongyloides stercoralis reveals divergent regulation of canonical dauer pathways.</title>
        <authorList>
            <person name="Stoltzfus JD"/>
            <person name="Minot S"/>
            <person name="Berriman M"/>
            <person name="Nolan TJ Lok.JB."/>
        </authorList>
    </citation>
    <scope>NUCLEOTIDE SEQUENCE</scope>
    <source>
        <strain evidence="12">PV001</strain>
    </source>
</reference>
<dbReference type="PROSITE" id="PS50157">
    <property type="entry name" value="ZINC_FINGER_C2H2_2"/>
    <property type="match status" value="4"/>
</dbReference>
<feature type="domain" description="C2H2-type" evidence="11">
    <location>
        <begin position="1346"/>
        <end position="1373"/>
    </location>
</feature>
<feature type="domain" description="C2H2-type" evidence="11">
    <location>
        <begin position="1089"/>
        <end position="1118"/>
    </location>
</feature>
<dbReference type="PANTHER" id="PTHR43069">
    <property type="entry name" value="FUMARYLACETOACETASE"/>
    <property type="match status" value="1"/>
</dbReference>